<reference evidence="3" key="1">
    <citation type="submission" date="2019-10" db="EMBL/GenBank/DDBJ databases">
        <title>The sequence and de novo assembly of the wild yak genome.</title>
        <authorList>
            <person name="Liu Y."/>
        </authorList>
    </citation>
    <scope>NUCLEOTIDE SEQUENCE [LARGE SCALE GENOMIC DNA]</scope>
    <source>
        <strain evidence="3">WY2019</strain>
    </source>
</reference>
<gene>
    <name evidence="3" type="ORF">E5288_WYG004498</name>
</gene>
<keyword evidence="4" id="KW-1185">Reference proteome</keyword>
<dbReference type="EMBL" id="VBQZ03000074">
    <property type="protein sequence ID" value="MXQ91783.1"/>
    <property type="molecule type" value="Genomic_DNA"/>
</dbReference>
<feature type="signal peptide" evidence="2">
    <location>
        <begin position="1"/>
        <end position="22"/>
    </location>
</feature>
<sequence>MGKHPRLLVILMISGGASDISGKCVRYLVYDPWHQTPPEDKSVLAPMCAGEDARTRTSGAHSSMGEDPEAGTSLETSQKVVGCVD</sequence>
<evidence type="ECO:0000256" key="2">
    <source>
        <dbReference type="SAM" id="SignalP"/>
    </source>
</evidence>
<evidence type="ECO:0000313" key="4">
    <source>
        <dbReference type="Proteomes" id="UP000322234"/>
    </source>
</evidence>
<feature type="chain" id="PRO_5025635075" description="Secreted protein" evidence="2">
    <location>
        <begin position="23"/>
        <end position="85"/>
    </location>
</feature>
<keyword evidence="2" id="KW-0732">Signal</keyword>
<proteinExistence type="predicted"/>
<evidence type="ECO:0000256" key="1">
    <source>
        <dbReference type="SAM" id="MobiDB-lite"/>
    </source>
</evidence>
<dbReference type="AlphaFoldDB" id="A0A6B0RX21"/>
<comment type="caution">
    <text evidence="3">The sequence shown here is derived from an EMBL/GenBank/DDBJ whole genome shotgun (WGS) entry which is preliminary data.</text>
</comment>
<organism evidence="3 4">
    <name type="scientific">Bos mutus</name>
    <name type="common">wild yak</name>
    <dbReference type="NCBI Taxonomy" id="72004"/>
    <lineage>
        <taxon>Eukaryota</taxon>
        <taxon>Metazoa</taxon>
        <taxon>Chordata</taxon>
        <taxon>Craniata</taxon>
        <taxon>Vertebrata</taxon>
        <taxon>Euteleostomi</taxon>
        <taxon>Mammalia</taxon>
        <taxon>Eutheria</taxon>
        <taxon>Laurasiatheria</taxon>
        <taxon>Artiodactyla</taxon>
        <taxon>Ruminantia</taxon>
        <taxon>Pecora</taxon>
        <taxon>Bovidae</taxon>
        <taxon>Bovinae</taxon>
        <taxon>Bos</taxon>
    </lineage>
</organism>
<evidence type="ECO:0008006" key="5">
    <source>
        <dbReference type="Google" id="ProtNLM"/>
    </source>
</evidence>
<protein>
    <recommendedName>
        <fullName evidence="5">Secreted protein</fullName>
    </recommendedName>
</protein>
<dbReference type="Proteomes" id="UP000322234">
    <property type="component" value="Unassembled WGS sequence"/>
</dbReference>
<feature type="region of interest" description="Disordered" evidence="1">
    <location>
        <begin position="53"/>
        <end position="85"/>
    </location>
</feature>
<name>A0A6B0RX21_9CETA</name>
<accession>A0A6B0RX21</accession>
<evidence type="ECO:0000313" key="3">
    <source>
        <dbReference type="EMBL" id="MXQ91783.1"/>
    </source>
</evidence>